<reference evidence="2" key="1">
    <citation type="journal article" date="2023" name="Nat. Plants">
        <title>Single-cell RNA sequencing provides a high-resolution roadmap for understanding the multicellular compartmentation of specialized metabolism.</title>
        <authorList>
            <person name="Sun S."/>
            <person name="Shen X."/>
            <person name="Li Y."/>
            <person name="Li Y."/>
            <person name="Wang S."/>
            <person name="Li R."/>
            <person name="Zhang H."/>
            <person name="Shen G."/>
            <person name="Guo B."/>
            <person name="Wei J."/>
            <person name="Xu J."/>
            <person name="St-Pierre B."/>
            <person name="Chen S."/>
            <person name="Sun C."/>
        </authorList>
    </citation>
    <scope>NUCLEOTIDE SEQUENCE [LARGE SCALE GENOMIC DNA]</scope>
</reference>
<dbReference type="EMBL" id="CM044701">
    <property type="protein sequence ID" value="KAI5683308.1"/>
    <property type="molecule type" value="Genomic_DNA"/>
</dbReference>
<sequence>MDPELRSESISSEFKANKQRETWQRTIILSFQSLGVVYGRLSTAPLYVFGSIKPDEVETEKEIYELFSFIFWTLTIIPLLKYAFIVLKADDDGEGGTFSLYSLLCRHAKVGLIPSDKSASEIIHHDGGSPKIKVQSRARRAIEKHKSSHYLLLFLALLGCCMIIGDGVLTPSISVLSATSNVGRSIAKFSDRLISSEKTRDRVDEVVDKLPVPMACAILIGLFTLQHYGTQRIGFVFAPIVILWLIFISSVGLYNIVQNHKILNAVSPTYVIRFIKNVHFKSWKLLGSIVLCIAGSEAMFADLGHFSKRSIKVTFVCLIYPALVLCYAGQAAFISKKFGTSDDIFHISESVPSKYLHHAFAVLSVFASAVGSQATITASFSIINQCQALGCFPRVKVVHTSEEIHGQVYIPDVNWLFMLMCLGITVGFHHISPIGKAAGLAIILGMLVTTCLMSLIIALYWEKSLFLSACFLLFFGSIEMIYLSACMLNFPKGAWSIAIMLFLFFTIMLAWHYGTLKKYQFDIENKVSVEWLTDLSPGLGISRVSGIGFIYTDIVSGIPAFFTHFITNLPAFHQVLIFVSFKPLPVPYVPHGQRYLVGRVGPKEYKIYRCIVLYGYCDRIRDTDDFEDHIISSIGEFIAMEEQHHEALTSLDGKMMVLGRSMGDGNALIPLTTSSNLSMNITTLEDGKRLPSPRSDDPESSSSSLRRKKVRFMLPPPDSPKMSASVREELQDLVDARESGTAYLLGKSHLSIRNGSNFLKQFLVLTYIFLDKNCREPPVALNIPHAALLEVGMVYTI</sequence>
<accession>A0ACC0CEY0</accession>
<keyword evidence="2" id="KW-1185">Reference proteome</keyword>
<protein>
    <submittedName>
        <fullName evidence="1">Uncharacterized protein</fullName>
    </submittedName>
</protein>
<gene>
    <name evidence="1" type="ORF">M9H77_04536</name>
</gene>
<dbReference type="Proteomes" id="UP001060085">
    <property type="component" value="Linkage Group LG01"/>
</dbReference>
<evidence type="ECO:0000313" key="2">
    <source>
        <dbReference type="Proteomes" id="UP001060085"/>
    </source>
</evidence>
<organism evidence="1 2">
    <name type="scientific">Catharanthus roseus</name>
    <name type="common">Madagascar periwinkle</name>
    <name type="synonym">Vinca rosea</name>
    <dbReference type="NCBI Taxonomy" id="4058"/>
    <lineage>
        <taxon>Eukaryota</taxon>
        <taxon>Viridiplantae</taxon>
        <taxon>Streptophyta</taxon>
        <taxon>Embryophyta</taxon>
        <taxon>Tracheophyta</taxon>
        <taxon>Spermatophyta</taxon>
        <taxon>Magnoliopsida</taxon>
        <taxon>eudicotyledons</taxon>
        <taxon>Gunneridae</taxon>
        <taxon>Pentapetalae</taxon>
        <taxon>asterids</taxon>
        <taxon>lamiids</taxon>
        <taxon>Gentianales</taxon>
        <taxon>Apocynaceae</taxon>
        <taxon>Rauvolfioideae</taxon>
        <taxon>Vinceae</taxon>
        <taxon>Catharanthinae</taxon>
        <taxon>Catharanthus</taxon>
    </lineage>
</organism>
<proteinExistence type="predicted"/>
<evidence type="ECO:0000313" key="1">
    <source>
        <dbReference type="EMBL" id="KAI5683308.1"/>
    </source>
</evidence>
<name>A0ACC0CEY0_CATRO</name>
<comment type="caution">
    <text evidence="1">The sequence shown here is derived from an EMBL/GenBank/DDBJ whole genome shotgun (WGS) entry which is preliminary data.</text>
</comment>